<organism evidence="2 3">
    <name type="scientific">Staphylococcus aureus (strain Mu50 / ATCC 700699)</name>
    <dbReference type="NCBI Taxonomy" id="158878"/>
    <lineage>
        <taxon>Bacteria</taxon>
        <taxon>Bacillati</taxon>
        <taxon>Bacillota</taxon>
        <taxon>Bacilli</taxon>
        <taxon>Bacillales</taxon>
        <taxon>Staphylococcaceae</taxon>
        <taxon>Staphylococcus</taxon>
    </lineage>
</organism>
<feature type="domain" description="Abortive infection protein-like C-terminal" evidence="1">
    <location>
        <begin position="182"/>
        <end position="253"/>
    </location>
</feature>
<dbReference type="EMBL" id="BA000017">
    <property type="protein sequence ID" value="BAB56568.1"/>
    <property type="molecule type" value="Genomic_DNA"/>
</dbReference>
<name>A0A0H3JTB3_STAAM</name>
<evidence type="ECO:0000313" key="2">
    <source>
        <dbReference type="EMBL" id="BAB56568.1"/>
    </source>
</evidence>
<dbReference type="AlphaFoldDB" id="A0A0H3JTB3"/>
<dbReference type="InterPro" id="IPR026001">
    <property type="entry name" value="Abi-like_C"/>
</dbReference>
<proteinExistence type="predicted"/>
<dbReference type="KEGG" id="sav:SAV0406"/>
<accession>A0A0H3JTB3</accession>
<sequence length="259" mass="29751">MKGFMNMFTNDQFKSLLIKTLERKSSSNYYEGGNEIVSKMKISEVTLDETDDFTYYKGYKKGWNTLCTYLKIRVPFDDLDFFESHKDLITQTASSIYDKQGDNVLVDTILVPLPENYEVINFSQLKISDVVSQAIEDAESFMSNGEYQRAFDRVHTAFHGYLIEILKKYEITVPRDENLSKLYSRIQQLIEKEIQPTELADIVKTTIRSSNGMISSLNEARNRHSLAHPNTNIIGKREAKLIIGISSTVTDYISGYLDK</sequence>
<gene>
    <name evidence="2" type="ordered locus">SAV0406</name>
</gene>
<reference evidence="2 3" key="1">
    <citation type="journal article" date="2001" name="Lancet">
        <title>Whole genome sequencing of meticillin-resistant Staphylococcus aureus.</title>
        <authorList>
            <person name="Kuroda M."/>
            <person name="Ohta T."/>
            <person name="Uchiyama I."/>
            <person name="Baba T."/>
            <person name="Yuzawa H."/>
            <person name="Kobayashi I."/>
            <person name="Cui L."/>
            <person name="Oguchi A."/>
            <person name="Aoki K."/>
            <person name="Nagai Y."/>
            <person name="Lian J."/>
            <person name="Ito T."/>
            <person name="Kanamori M."/>
            <person name="Matsumaru H."/>
            <person name="Maruyama A."/>
            <person name="Murakami H."/>
            <person name="Hosoyama A."/>
            <person name="Mizutani-Ui Y."/>
            <person name="Takahashi N.K."/>
            <person name="Sawano T."/>
            <person name="Inoue R."/>
            <person name="Kaito C."/>
            <person name="Sekimizu K."/>
            <person name="Hirakawa H."/>
            <person name="Kuhara S."/>
            <person name="Goto S."/>
            <person name="Yabuzaki J."/>
            <person name="Kanehisa M."/>
            <person name="Yamashita A."/>
            <person name="Oshima K."/>
            <person name="Furuya K."/>
            <person name="Yoshino C."/>
            <person name="Shiba T."/>
            <person name="Hattori M."/>
            <person name="Ogasawara N."/>
            <person name="Hayashi H."/>
            <person name="Hiramatsu K."/>
        </authorList>
    </citation>
    <scope>NUCLEOTIDE SEQUENCE [LARGE SCALE GENOMIC DNA]</scope>
    <source>
        <strain evidence="3">Mu50 / ATCC 700699</strain>
    </source>
</reference>
<evidence type="ECO:0000313" key="3">
    <source>
        <dbReference type="Proteomes" id="UP000002481"/>
    </source>
</evidence>
<evidence type="ECO:0000259" key="1">
    <source>
        <dbReference type="Pfam" id="PF14355"/>
    </source>
</evidence>
<dbReference type="Pfam" id="PF14355">
    <property type="entry name" value="Abi_C"/>
    <property type="match status" value="1"/>
</dbReference>
<dbReference type="HOGENOM" id="CLU_093788_0_0_9"/>
<dbReference type="Proteomes" id="UP000002481">
    <property type="component" value="Chromosome"/>
</dbReference>
<protein>
    <recommendedName>
        <fullName evidence="1">Abortive infection protein-like C-terminal domain-containing protein</fullName>
    </recommendedName>
</protein>